<protein>
    <submittedName>
        <fullName evidence="2">Transporter</fullName>
    </submittedName>
</protein>
<feature type="transmembrane region" description="Helical" evidence="1">
    <location>
        <begin position="217"/>
        <end position="234"/>
    </location>
</feature>
<keyword evidence="1" id="KW-1133">Transmembrane helix</keyword>
<gene>
    <name evidence="2" type="ORF">EII40_12675</name>
</gene>
<feature type="transmembrane region" description="Helical" evidence="1">
    <location>
        <begin position="187"/>
        <end position="205"/>
    </location>
</feature>
<organism evidence="2 3">
    <name type="scientific">Tannerella forsythia</name>
    <name type="common">Bacteroides forsythus</name>
    <dbReference type="NCBI Taxonomy" id="28112"/>
    <lineage>
        <taxon>Bacteria</taxon>
        <taxon>Pseudomonadati</taxon>
        <taxon>Bacteroidota</taxon>
        <taxon>Bacteroidia</taxon>
        <taxon>Bacteroidales</taxon>
        <taxon>Tannerellaceae</taxon>
        <taxon>Tannerella</taxon>
    </lineage>
</organism>
<dbReference type="Proteomes" id="UP000278609">
    <property type="component" value="Unassembled WGS sequence"/>
</dbReference>
<proteinExistence type="predicted"/>
<keyword evidence="1" id="KW-0812">Transmembrane</keyword>
<keyword evidence="1" id="KW-0472">Membrane</keyword>
<feature type="transmembrane region" description="Helical" evidence="1">
    <location>
        <begin position="30"/>
        <end position="46"/>
    </location>
</feature>
<feature type="transmembrane region" description="Helical" evidence="1">
    <location>
        <begin position="58"/>
        <end position="75"/>
    </location>
</feature>
<name>A0A3P1XIR5_TANFO</name>
<evidence type="ECO:0000256" key="1">
    <source>
        <dbReference type="SAM" id="Phobius"/>
    </source>
</evidence>
<dbReference type="RefSeq" id="WP_124752570.1">
    <property type="nucleotide sequence ID" value="NZ_RQYS01000074.1"/>
</dbReference>
<dbReference type="AlphaFoldDB" id="A0A3P1XIR5"/>
<dbReference type="Gene3D" id="1.20.1530.20">
    <property type="match status" value="1"/>
</dbReference>
<dbReference type="InterPro" id="IPR038770">
    <property type="entry name" value="Na+/solute_symporter_sf"/>
</dbReference>
<dbReference type="EMBL" id="RQYS01000074">
    <property type="protein sequence ID" value="RRD57777.1"/>
    <property type="molecule type" value="Genomic_DNA"/>
</dbReference>
<evidence type="ECO:0000313" key="3">
    <source>
        <dbReference type="Proteomes" id="UP000278609"/>
    </source>
</evidence>
<sequence length="302" mass="34139">MRKFIKDWILPIAMITGALAHPWVSRLSFLTPYLIFTMLLLTFCKISLKDIRFHPAHLWLLVIQLVGSAAVYWLLRPFDAVVAQGAMLCMLVPTATAAAVITGMLGGNVGFLTAYLLFCNMAVAMAAPVYFTLTGVHGDEMTFMQSVWFICRKVFPLLILPLFVALALRRWTPRVHRFLLSMPRMAFYLWTVALTVVTGITVQFMLNQDNVDHQTEYGLLGVSLVLCVLQFILGRRIGRYYGDPVSSGQGLGQKNTILAIWMAQTYLHPLTAIAPSGYILWQNMINSYQLWKKGKKDKENNR</sequence>
<feature type="transmembrane region" description="Helical" evidence="1">
    <location>
        <begin position="143"/>
        <end position="166"/>
    </location>
</feature>
<feature type="transmembrane region" description="Helical" evidence="1">
    <location>
        <begin position="109"/>
        <end position="131"/>
    </location>
</feature>
<reference evidence="2 3" key="1">
    <citation type="submission" date="2018-11" db="EMBL/GenBank/DDBJ databases">
        <title>Genomes From Bacteria Associated with the Canine Oral Cavity: a Test Case for Automated Genome-Based Taxonomic Assignment.</title>
        <authorList>
            <person name="Coil D.A."/>
            <person name="Jospin G."/>
            <person name="Darling A.E."/>
            <person name="Wallis C."/>
            <person name="Davis I.J."/>
            <person name="Harris S."/>
            <person name="Eisen J.A."/>
            <person name="Holcombe L.J."/>
            <person name="O'Flynn C."/>
        </authorList>
    </citation>
    <scope>NUCLEOTIDE SEQUENCE [LARGE SCALE GENOMIC DNA]</scope>
    <source>
        <strain evidence="2 3">OH2617_COT-023</strain>
    </source>
</reference>
<accession>A0A3P1XIR5</accession>
<feature type="transmembrane region" description="Helical" evidence="1">
    <location>
        <begin position="81"/>
        <end position="102"/>
    </location>
</feature>
<evidence type="ECO:0000313" key="2">
    <source>
        <dbReference type="EMBL" id="RRD57777.1"/>
    </source>
</evidence>
<dbReference type="OrthoDB" id="9809647at2"/>
<comment type="caution">
    <text evidence="2">The sequence shown here is derived from an EMBL/GenBank/DDBJ whole genome shotgun (WGS) entry which is preliminary data.</text>
</comment>